<protein>
    <submittedName>
        <fullName evidence="5">D-alanine-D-alanine ligase-like ATP-grasp enzyme</fullName>
    </submittedName>
</protein>
<dbReference type="InterPro" id="IPR003135">
    <property type="entry name" value="ATP-grasp_carboxylate-amine"/>
</dbReference>
<feature type="domain" description="ATP-grasp" evidence="4">
    <location>
        <begin position="228"/>
        <end position="482"/>
    </location>
</feature>
<dbReference type="InterPro" id="IPR013651">
    <property type="entry name" value="ATP-grasp_RimK-type"/>
</dbReference>
<evidence type="ECO:0000256" key="3">
    <source>
        <dbReference type="PROSITE-ProRule" id="PRU00409"/>
    </source>
</evidence>
<keyword evidence="6" id="KW-1185">Reference proteome</keyword>
<keyword evidence="5" id="KW-0436">Ligase</keyword>
<dbReference type="GO" id="GO:0005524">
    <property type="term" value="F:ATP binding"/>
    <property type="evidence" value="ECO:0007669"/>
    <property type="project" value="UniProtKB-UniRule"/>
</dbReference>
<evidence type="ECO:0000256" key="2">
    <source>
        <dbReference type="ARBA" id="ARBA00022840"/>
    </source>
</evidence>
<dbReference type="EMBL" id="RJKX01000013">
    <property type="protein sequence ID" value="ROP99966.1"/>
    <property type="molecule type" value="Genomic_DNA"/>
</dbReference>
<comment type="caution">
    <text evidence="5">The sequence shown here is derived from an EMBL/GenBank/DDBJ whole genome shotgun (WGS) entry which is preliminary data.</text>
</comment>
<accession>A0A3N1MB92</accession>
<gene>
    <name evidence="5" type="ORF">EDC65_1761</name>
</gene>
<dbReference type="OrthoDB" id="9775266at2"/>
<organism evidence="5 6">
    <name type="scientific">Stella humosa</name>
    <dbReference type="NCBI Taxonomy" id="94"/>
    <lineage>
        <taxon>Bacteria</taxon>
        <taxon>Pseudomonadati</taxon>
        <taxon>Pseudomonadota</taxon>
        <taxon>Alphaproteobacteria</taxon>
        <taxon>Rhodospirillales</taxon>
        <taxon>Stellaceae</taxon>
        <taxon>Stella</taxon>
    </lineage>
</organism>
<dbReference type="GO" id="GO:0005737">
    <property type="term" value="C:cytoplasm"/>
    <property type="evidence" value="ECO:0007669"/>
    <property type="project" value="TreeGrafter"/>
</dbReference>
<dbReference type="Pfam" id="PF02222">
    <property type="entry name" value="ATP-grasp"/>
    <property type="match status" value="1"/>
</dbReference>
<evidence type="ECO:0000259" key="4">
    <source>
        <dbReference type="PROSITE" id="PS50975"/>
    </source>
</evidence>
<keyword evidence="2 3" id="KW-0067">ATP-binding</keyword>
<dbReference type="GO" id="GO:0018169">
    <property type="term" value="F:ribosomal S6-glutamic acid ligase activity"/>
    <property type="evidence" value="ECO:0007669"/>
    <property type="project" value="TreeGrafter"/>
</dbReference>
<evidence type="ECO:0000313" key="5">
    <source>
        <dbReference type="EMBL" id="ROP99966.1"/>
    </source>
</evidence>
<evidence type="ECO:0000313" key="6">
    <source>
        <dbReference type="Proteomes" id="UP000278222"/>
    </source>
</evidence>
<evidence type="ECO:0000256" key="1">
    <source>
        <dbReference type="ARBA" id="ARBA00022741"/>
    </source>
</evidence>
<dbReference type="Proteomes" id="UP000278222">
    <property type="component" value="Unassembled WGS sequence"/>
</dbReference>
<name>A0A3N1MB92_9PROT</name>
<keyword evidence="1 3" id="KW-0547">Nucleotide-binding</keyword>
<dbReference type="Gene3D" id="3.30.470.20">
    <property type="entry name" value="ATP-grasp fold, B domain"/>
    <property type="match status" value="2"/>
</dbReference>
<dbReference type="SUPFAM" id="SSF56059">
    <property type="entry name" value="Glutathione synthetase ATP-binding domain-like"/>
    <property type="match status" value="1"/>
</dbReference>
<proteinExistence type="predicted"/>
<dbReference type="GO" id="GO:0009432">
    <property type="term" value="P:SOS response"/>
    <property type="evidence" value="ECO:0007669"/>
    <property type="project" value="TreeGrafter"/>
</dbReference>
<reference evidence="5 6" key="1">
    <citation type="submission" date="2018-11" db="EMBL/GenBank/DDBJ databases">
        <title>Genomic Encyclopedia of Type Strains, Phase IV (KMG-IV): sequencing the most valuable type-strain genomes for metagenomic binning, comparative biology and taxonomic classification.</title>
        <authorList>
            <person name="Goeker M."/>
        </authorList>
    </citation>
    <scope>NUCLEOTIDE SEQUENCE [LARGE SCALE GENOMIC DNA]</scope>
    <source>
        <strain evidence="5 6">DSM 5900</strain>
    </source>
</reference>
<dbReference type="Pfam" id="PF08443">
    <property type="entry name" value="RimK"/>
    <property type="match status" value="1"/>
</dbReference>
<sequence length="622" mass="64867">MGDPQPGDRPLVAIGAIRHFRGINAYADRDVVVARLRGRLPGDPPAADAALAGRTAEALRAAGTAIDAATLPAAGTGVDLIRAVAGRLLAEHGLATADALALRPAAAVDPWEVVIPLEHGPSTEEILRLATDLVAWLAVRPADDALHGRVAAQLSAIAGMVAGWRPDLDQAEIIGACRRLGVRWRRLASFPDCIQLGEGRRQRRLLTAITGETGFIAVRMASDKTLANRHLAEQGVPVPRHRVVASADEAGRAAAAFGLPVVVKPRDGRWNRGVSVVFIGDEIPDAFAAAQGRGTGGGIIVEKYVPGREYRILVAAGAVCAVYERVAPVVVGDGRATVAALIAAANADPARLAPADAWSGPIVVQPAVERCLAWQGLGLDRVPAAGRTVLVNPLPFRKHGGTYRDTSDGVHPENAALAVRIARLMGLEIAGIDIRMADIGQPWQDGPAGVCEVNAGPGLDNIAVTGRLRGVDVPGRLVDRILPPARRGPLPFILFATTGPVSPAMAGRAGRLAAALGQRHGWTVALAGPDELHVGTDRLRVPPRSGAAWAVDRILEHPEADAALLVMPKDHLIGHGIGHDRIDLALVEGGPYGGMLGRLLAEAGTRLLPFDADDAAILAAIP</sequence>
<dbReference type="InterPro" id="IPR011761">
    <property type="entry name" value="ATP-grasp"/>
</dbReference>
<dbReference type="PANTHER" id="PTHR21621">
    <property type="entry name" value="RIBOSOMAL PROTEIN S6 MODIFICATION PROTEIN"/>
    <property type="match status" value="1"/>
</dbReference>
<dbReference type="GO" id="GO:0046872">
    <property type="term" value="F:metal ion binding"/>
    <property type="evidence" value="ECO:0007669"/>
    <property type="project" value="InterPro"/>
</dbReference>
<dbReference type="PANTHER" id="PTHR21621:SF0">
    <property type="entry name" value="BETA-CITRYLGLUTAMATE SYNTHASE B-RELATED"/>
    <property type="match status" value="1"/>
</dbReference>
<dbReference type="PROSITE" id="PS50975">
    <property type="entry name" value="ATP_GRASP"/>
    <property type="match status" value="1"/>
</dbReference>
<dbReference type="AlphaFoldDB" id="A0A3N1MB92"/>
<dbReference type="RefSeq" id="WP_123689297.1">
    <property type="nucleotide sequence ID" value="NZ_AP019700.1"/>
</dbReference>